<protein>
    <recommendedName>
        <fullName evidence="4 10">Nascent polypeptide-associated complex subunit beta</fullName>
    </recommendedName>
</protein>
<dbReference type="FunFam" id="2.20.70.30:FF:000001">
    <property type="entry name" value="Transcription factor BTF3 homolog"/>
    <property type="match status" value="1"/>
</dbReference>
<dbReference type="SMART" id="SM01407">
    <property type="entry name" value="NAC"/>
    <property type="match status" value="1"/>
</dbReference>
<evidence type="ECO:0000256" key="6">
    <source>
        <dbReference type="ARBA" id="ARBA00022927"/>
    </source>
</evidence>
<dbReference type="InterPro" id="IPR002715">
    <property type="entry name" value="Nas_poly-pep-assoc_cplx_dom"/>
</dbReference>
<evidence type="ECO:0000256" key="3">
    <source>
        <dbReference type="ARBA" id="ARBA00005296"/>
    </source>
</evidence>
<name>A0A1E3QX64_9ASCO</name>
<dbReference type="GO" id="GO:0015031">
    <property type="term" value="P:protein transport"/>
    <property type="evidence" value="ECO:0007669"/>
    <property type="project" value="UniProtKB-KW"/>
</dbReference>
<sequence length="155" mass="16776">MPVDPAKLAKLQQASATKIGGTRRAAKKVVKNVEQDDTKLQAALKKMNAEKFDGVEEANFFREDGKVLHFNRVGVQGSVQDNTFVFTGIAQEKEITQLIPNILPQLGAENLEILRKLAEDIQARGGLNAATATAAASGEDIPNLVEGETFEDDVE</sequence>
<dbReference type="GeneID" id="30148072"/>
<proteinExistence type="inferred from homology"/>
<evidence type="ECO:0000256" key="1">
    <source>
        <dbReference type="ARBA" id="ARBA00002302"/>
    </source>
</evidence>
<evidence type="ECO:0000256" key="8">
    <source>
        <dbReference type="ARBA" id="ARBA00023163"/>
    </source>
</evidence>
<evidence type="ECO:0000256" key="5">
    <source>
        <dbReference type="ARBA" id="ARBA00022491"/>
    </source>
</evidence>
<gene>
    <name evidence="13" type="ORF">BABINDRAFT_164084</name>
</gene>
<keyword evidence="5" id="KW-0678">Repressor</keyword>
<dbReference type="Pfam" id="PF01849">
    <property type="entry name" value="NAC"/>
    <property type="match status" value="1"/>
</dbReference>
<keyword evidence="8 10" id="KW-0804">Transcription</keyword>
<feature type="region of interest" description="Disordered" evidence="11">
    <location>
        <begin position="132"/>
        <end position="155"/>
    </location>
</feature>
<dbReference type="RefSeq" id="XP_018987601.1">
    <property type="nucleotide sequence ID" value="XM_019130219.1"/>
</dbReference>
<dbReference type="AlphaFoldDB" id="A0A1E3QX64"/>
<dbReference type="STRING" id="984486.A0A1E3QX64"/>
<dbReference type="PANTHER" id="PTHR10351">
    <property type="entry name" value="TRANSCRIPTION FACTOR BTF3 FAMILY MEMBER"/>
    <property type="match status" value="1"/>
</dbReference>
<dbReference type="Gene3D" id="2.20.70.30">
    <property type="entry name" value="Nascent polypeptide-associated complex domain"/>
    <property type="match status" value="1"/>
</dbReference>
<evidence type="ECO:0000259" key="12">
    <source>
        <dbReference type="PROSITE" id="PS51151"/>
    </source>
</evidence>
<evidence type="ECO:0000313" key="14">
    <source>
        <dbReference type="Proteomes" id="UP000094336"/>
    </source>
</evidence>
<keyword evidence="7 10" id="KW-0805">Transcription regulation</keyword>
<evidence type="ECO:0000313" key="13">
    <source>
        <dbReference type="EMBL" id="ODQ82273.1"/>
    </source>
</evidence>
<dbReference type="CDD" id="cd22055">
    <property type="entry name" value="NAC_BTF3"/>
    <property type="match status" value="1"/>
</dbReference>
<dbReference type="InterPro" id="IPR039370">
    <property type="entry name" value="BTF3"/>
</dbReference>
<keyword evidence="14" id="KW-1185">Reference proteome</keyword>
<evidence type="ECO:0000256" key="11">
    <source>
        <dbReference type="SAM" id="MobiDB-lite"/>
    </source>
</evidence>
<dbReference type="PROSITE" id="PS51151">
    <property type="entry name" value="NAC_AB"/>
    <property type="match status" value="1"/>
</dbReference>
<dbReference type="InterPro" id="IPR038187">
    <property type="entry name" value="NAC_A/B_dom_sf"/>
</dbReference>
<dbReference type="GO" id="GO:0005854">
    <property type="term" value="C:nascent polypeptide-associated complex"/>
    <property type="evidence" value="ECO:0007669"/>
    <property type="project" value="UniProtKB-ARBA"/>
</dbReference>
<feature type="domain" description="NAC-A/B" evidence="12">
    <location>
        <begin position="34"/>
        <end position="99"/>
    </location>
</feature>
<evidence type="ECO:0000256" key="9">
    <source>
        <dbReference type="ARBA" id="ARBA00025826"/>
    </source>
</evidence>
<dbReference type="GO" id="GO:0006613">
    <property type="term" value="P:cotranslational protein targeting to membrane"/>
    <property type="evidence" value="ECO:0007669"/>
    <property type="project" value="UniProtKB-ARBA"/>
</dbReference>
<dbReference type="OrthoDB" id="8033832at2759"/>
<evidence type="ECO:0000256" key="2">
    <source>
        <dbReference type="ARBA" id="ARBA00004496"/>
    </source>
</evidence>
<comment type="subunit">
    <text evidence="9">Part of the nascent polypeptide-associated complex (NAC), consisting of EGD2 and EGD1. NAC associates with ribosomes via EGD1.</text>
</comment>
<evidence type="ECO:0000256" key="4">
    <source>
        <dbReference type="ARBA" id="ARBA00022192"/>
    </source>
</evidence>
<dbReference type="Proteomes" id="UP000094336">
    <property type="component" value="Unassembled WGS sequence"/>
</dbReference>
<evidence type="ECO:0000256" key="10">
    <source>
        <dbReference type="RuleBase" id="RU361272"/>
    </source>
</evidence>
<comment type="function">
    <text evidence="1">Component of the nascent polypeptide-associated complex (NAC), a dynamic component of the ribosomal exit tunnel, protecting the emerging polypeptides from interaction with other cytoplasmic proteins to ensure appropriate nascent protein targeting. The NAC complex also promotes mitochondrial protein import by enhancing productive ribosome interactions with the outer mitochondrial membrane and blocks the inappropriate interaction of ribosomes translating non-secretory nascent polypeptides with translocation sites in the membrane of the endoplasmic reticulum. EGD1 may act as a transcription factor that exert a negative effect on the expression of several genes that are transcribed by RNA polymerase II.</text>
</comment>
<comment type="subcellular location">
    <subcellularLocation>
        <location evidence="2">Cytoplasm</location>
    </subcellularLocation>
</comment>
<organism evidence="13 14">
    <name type="scientific">Babjeviella inositovora NRRL Y-12698</name>
    <dbReference type="NCBI Taxonomy" id="984486"/>
    <lineage>
        <taxon>Eukaryota</taxon>
        <taxon>Fungi</taxon>
        <taxon>Dikarya</taxon>
        <taxon>Ascomycota</taxon>
        <taxon>Saccharomycotina</taxon>
        <taxon>Pichiomycetes</taxon>
        <taxon>Serinales incertae sedis</taxon>
        <taxon>Babjeviella</taxon>
    </lineage>
</organism>
<accession>A0A1E3QX64</accession>
<evidence type="ECO:0000256" key="7">
    <source>
        <dbReference type="ARBA" id="ARBA00023015"/>
    </source>
</evidence>
<dbReference type="EMBL" id="KV454426">
    <property type="protein sequence ID" value="ODQ82273.1"/>
    <property type="molecule type" value="Genomic_DNA"/>
</dbReference>
<keyword evidence="6" id="KW-0813">Transport</keyword>
<comment type="similarity">
    <text evidence="3 10">Belongs to the NAC-beta family.</text>
</comment>
<reference evidence="14" key="1">
    <citation type="submission" date="2016-05" db="EMBL/GenBank/DDBJ databases">
        <title>Comparative genomics of biotechnologically important yeasts.</title>
        <authorList>
            <consortium name="DOE Joint Genome Institute"/>
            <person name="Riley R."/>
            <person name="Haridas S."/>
            <person name="Wolfe K.H."/>
            <person name="Lopes M.R."/>
            <person name="Hittinger C.T."/>
            <person name="Goker M."/>
            <person name="Salamov A."/>
            <person name="Wisecaver J."/>
            <person name="Long T.M."/>
            <person name="Aerts A.L."/>
            <person name="Barry K."/>
            <person name="Choi C."/>
            <person name="Clum A."/>
            <person name="Coughlan A.Y."/>
            <person name="Deshpande S."/>
            <person name="Douglass A.P."/>
            <person name="Hanson S.J."/>
            <person name="Klenk H.-P."/>
            <person name="Labutti K."/>
            <person name="Lapidus A."/>
            <person name="Lindquist E."/>
            <person name="Lipzen A."/>
            <person name="Meier-Kolthoff J.P."/>
            <person name="Ohm R.A."/>
            <person name="Otillar R.P."/>
            <person name="Pangilinan J."/>
            <person name="Peng Y."/>
            <person name="Rokas A."/>
            <person name="Rosa C.A."/>
            <person name="Scheuner C."/>
            <person name="Sibirny A.A."/>
            <person name="Slot J.C."/>
            <person name="Stielow J.B."/>
            <person name="Sun H."/>
            <person name="Kurtzman C.P."/>
            <person name="Blackwell M."/>
            <person name="Grigoriev I.V."/>
            <person name="Jeffries T.W."/>
        </authorList>
    </citation>
    <scope>NUCLEOTIDE SEQUENCE [LARGE SCALE GENOMIC DNA]</scope>
    <source>
        <strain evidence="14">NRRL Y-12698</strain>
    </source>
</reference>
<keyword evidence="6" id="KW-0653">Protein transport</keyword>